<evidence type="ECO:0000313" key="3">
    <source>
        <dbReference type="Proteomes" id="UP000069850"/>
    </source>
</evidence>
<sequence length="138" mass="15941">MSTPEKLSPLARHIIFVQTQIIHRSDLPEDRGAAGIVRDYGVFGSIDFFLEYEAKFDTLADSVKRVAWILYAIAVRHPFQNGNKRTAFIVADAILREEWGFHIGASQSEKGNFLIEVADYQHDVDDVERWIWKYLEKN</sequence>
<protein>
    <submittedName>
        <fullName evidence="2">Death-on-curing family protein</fullName>
    </submittedName>
</protein>
<dbReference type="InterPro" id="IPR053737">
    <property type="entry name" value="Type_II_TA_Toxin"/>
</dbReference>
<dbReference type="InterPro" id="IPR006440">
    <property type="entry name" value="Doc"/>
</dbReference>
<name>A0A0X8XYF1_9EURY</name>
<dbReference type="NCBIfam" id="TIGR01550">
    <property type="entry name" value="DOC_P1"/>
    <property type="match status" value="1"/>
</dbReference>
<gene>
    <name evidence="2" type="ORF">MMAB1_3419</name>
</gene>
<dbReference type="Proteomes" id="UP000069850">
    <property type="component" value="Chromosome 1"/>
</dbReference>
<proteinExistence type="predicted"/>
<dbReference type="SUPFAM" id="SSF140931">
    <property type="entry name" value="Fic-like"/>
    <property type="match status" value="1"/>
</dbReference>
<dbReference type="KEGG" id="mema:MMAB1_3419"/>
<organism evidence="2 3">
    <name type="scientific">Methanoculleus bourgensis</name>
    <dbReference type="NCBI Taxonomy" id="83986"/>
    <lineage>
        <taxon>Archaea</taxon>
        <taxon>Methanobacteriati</taxon>
        <taxon>Methanobacteriota</taxon>
        <taxon>Stenosarchaea group</taxon>
        <taxon>Methanomicrobia</taxon>
        <taxon>Methanomicrobiales</taxon>
        <taxon>Methanomicrobiaceae</taxon>
        <taxon>Methanoculleus</taxon>
    </lineage>
</organism>
<dbReference type="EMBL" id="LT158599">
    <property type="protein sequence ID" value="CVK34632.1"/>
    <property type="molecule type" value="Genomic_DNA"/>
</dbReference>
<dbReference type="PROSITE" id="PS51459">
    <property type="entry name" value="FIDO"/>
    <property type="match status" value="1"/>
</dbReference>
<dbReference type="InterPro" id="IPR003812">
    <property type="entry name" value="Fido"/>
</dbReference>
<evidence type="ECO:0000259" key="1">
    <source>
        <dbReference type="PROSITE" id="PS51459"/>
    </source>
</evidence>
<dbReference type="Pfam" id="PF02661">
    <property type="entry name" value="Fic"/>
    <property type="match status" value="1"/>
</dbReference>
<dbReference type="InterPro" id="IPR036597">
    <property type="entry name" value="Fido-like_dom_sf"/>
</dbReference>
<feature type="domain" description="Fido" evidence="1">
    <location>
        <begin position="14"/>
        <end position="133"/>
    </location>
</feature>
<dbReference type="Gene3D" id="1.20.120.1870">
    <property type="entry name" value="Fic/DOC protein, Fido domain"/>
    <property type="match status" value="1"/>
</dbReference>
<evidence type="ECO:0000313" key="2">
    <source>
        <dbReference type="EMBL" id="CVK34632.1"/>
    </source>
</evidence>
<dbReference type="GO" id="GO:0016301">
    <property type="term" value="F:kinase activity"/>
    <property type="evidence" value="ECO:0007669"/>
    <property type="project" value="InterPro"/>
</dbReference>
<accession>A0A0X8XYF1</accession>
<reference evidence="2 3" key="1">
    <citation type="submission" date="2016-01" db="EMBL/GenBank/DDBJ databases">
        <authorList>
            <person name="Manzoor S."/>
        </authorList>
    </citation>
    <scope>NUCLEOTIDE SEQUENCE [LARGE SCALE GENOMIC DNA]</scope>
    <source>
        <strain evidence="2">Methanoculleus sp MAB1</strain>
    </source>
</reference>
<dbReference type="AlphaFoldDB" id="A0A0X8XYF1"/>